<name>A0A2N8I1U6_9BACT</name>
<keyword evidence="3" id="KW-0804">Transcription</keyword>
<evidence type="ECO:0000256" key="1">
    <source>
        <dbReference type="ARBA" id="ARBA00023015"/>
    </source>
</evidence>
<dbReference type="PANTHER" id="PTHR43280">
    <property type="entry name" value="ARAC-FAMILY TRANSCRIPTIONAL REGULATOR"/>
    <property type="match status" value="1"/>
</dbReference>
<dbReference type="AlphaFoldDB" id="A0A2N8I1U6"/>
<dbReference type="SUPFAM" id="SSF46689">
    <property type="entry name" value="Homeodomain-like"/>
    <property type="match status" value="1"/>
</dbReference>
<gene>
    <name evidence="4" type="ORF">CXU09_05990</name>
</gene>
<keyword evidence="1" id="KW-0805">Transcription regulation</keyword>
<dbReference type="Gene3D" id="1.10.10.60">
    <property type="entry name" value="Homeodomain-like"/>
    <property type="match status" value="2"/>
</dbReference>
<evidence type="ECO:0000313" key="5">
    <source>
        <dbReference type="Proteomes" id="UP000235914"/>
    </source>
</evidence>
<evidence type="ECO:0000256" key="3">
    <source>
        <dbReference type="ARBA" id="ARBA00023163"/>
    </source>
</evidence>
<dbReference type="GO" id="GO:0043565">
    <property type="term" value="F:sequence-specific DNA binding"/>
    <property type="evidence" value="ECO:0007669"/>
    <property type="project" value="InterPro"/>
</dbReference>
<keyword evidence="2" id="KW-0238">DNA-binding</keyword>
<dbReference type="PANTHER" id="PTHR43280:SF32">
    <property type="entry name" value="TRANSCRIPTIONAL REGULATORY PROTEIN"/>
    <property type="match status" value="1"/>
</dbReference>
<dbReference type="SMART" id="SM00342">
    <property type="entry name" value="HTH_ARAC"/>
    <property type="match status" value="1"/>
</dbReference>
<dbReference type="GeneID" id="60880477"/>
<dbReference type="RefSeq" id="WP_022197448.1">
    <property type="nucleotide sequence ID" value="NZ_AP021898.1"/>
</dbReference>
<organism evidence="4 5">
    <name type="scientific">Akkermansia muciniphila</name>
    <dbReference type="NCBI Taxonomy" id="239935"/>
    <lineage>
        <taxon>Bacteria</taxon>
        <taxon>Pseudomonadati</taxon>
        <taxon>Verrucomicrobiota</taxon>
        <taxon>Verrucomicrobiia</taxon>
        <taxon>Verrucomicrobiales</taxon>
        <taxon>Akkermansiaceae</taxon>
        <taxon>Akkermansia</taxon>
    </lineage>
</organism>
<sequence>MGIILNMDSVGDYNSFLGQETLHPLVSVVDFSRVPPLRHVRKAYGFYAVFLKDLKCGDLRYGRHYYDYQEGTLVFVSPGQVLGNDDNGEYFRVEGYALLFHPDLLRGTSLGRRMKDYTFFSYDASESLHMSERERNLFLNGLTEIREELERGVDRHTKSIVTANIEVLLNHCMRFYDRQFITRENVNRDVLTEFERLLDSYFEGDKPQEWGLPYVQYFADELHLSANYFGDLVKKETGKTPQEHIHIKLVDKAKELLCATNKSVSEIAYELGFKYPHHLSRMFKKNTGYSPNEFRLSA</sequence>
<evidence type="ECO:0000256" key="2">
    <source>
        <dbReference type="ARBA" id="ARBA00023125"/>
    </source>
</evidence>
<evidence type="ECO:0000313" key="4">
    <source>
        <dbReference type="EMBL" id="PNC57107.1"/>
    </source>
</evidence>
<proteinExistence type="predicted"/>
<dbReference type="Pfam" id="PF12833">
    <property type="entry name" value="HTH_18"/>
    <property type="match status" value="1"/>
</dbReference>
<comment type="caution">
    <text evidence="4">The sequence shown here is derived from an EMBL/GenBank/DDBJ whole genome shotgun (WGS) entry which is preliminary data.</text>
</comment>
<dbReference type="InterPro" id="IPR009057">
    <property type="entry name" value="Homeodomain-like_sf"/>
</dbReference>
<dbReference type="InterPro" id="IPR018060">
    <property type="entry name" value="HTH_AraC"/>
</dbReference>
<dbReference type="EMBL" id="PJKN01000002">
    <property type="protein sequence ID" value="PNC57107.1"/>
    <property type="molecule type" value="Genomic_DNA"/>
</dbReference>
<dbReference type="GO" id="GO:0003700">
    <property type="term" value="F:DNA-binding transcription factor activity"/>
    <property type="evidence" value="ECO:0007669"/>
    <property type="project" value="InterPro"/>
</dbReference>
<dbReference type="Proteomes" id="UP000235914">
    <property type="component" value="Unassembled WGS sequence"/>
</dbReference>
<protein>
    <submittedName>
        <fullName evidence="4">AraC family transcriptional regulator</fullName>
    </submittedName>
</protein>
<reference evidence="4 5" key="1">
    <citation type="journal article" date="2017" name="BMC Genomics">
        <title>Genome sequencing of 39 Akkermansia muciniphila isolates reveals its population structure, genomic and functional diverisity, and global distribution in mammalian gut microbiotas.</title>
        <authorList>
            <person name="Guo X."/>
            <person name="Li S."/>
            <person name="Zhang J."/>
            <person name="Wu F."/>
            <person name="Li X."/>
            <person name="Wu D."/>
            <person name="Zhang M."/>
            <person name="Ou Z."/>
            <person name="Jie Z."/>
            <person name="Yan Q."/>
            <person name="Li P."/>
            <person name="Yi J."/>
            <person name="Peng Y."/>
        </authorList>
    </citation>
    <scope>NUCLEOTIDE SEQUENCE [LARGE SCALE GENOMIC DNA]</scope>
    <source>
        <strain evidence="4 5">GP43</strain>
    </source>
</reference>
<dbReference type="PROSITE" id="PS01124">
    <property type="entry name" value="HTH_ARAC_FAMILY_2"/>
    <property type="match status" value="1"/>
</dbReference>
<accession>A0A2N8I1U6</accession>